<comment type="caution">
    <text evidence="3">The sequence shown here is derived from an EMBL/GenBank/DDBJ whole genome shotgun (WGS) entry which is preliminary data.</text>
</comment>
<dbReference type="EMBL" id="BSDT01000001">
    <property type="protein sequence ID" value="GLI41624.1"/>
    <property type="molecule type" value="Genomic_DNA"/>
</dbReference>
<dbReference type="SUPFAM" id="SSF53474">
    <property type="entry name" value="alpha/beta-Hydrolases"/>
    <property type="match status" value="1"/>
</dbReference>
<evidence type="ECO:0000313" key="3">
    <source>
        <dbReference type="EMBL" id="GLI41624.1"/>
    </source>
</evidence>
<dbReference type="InterPro" id="IPR000073">
    <property type="entry name" value="AB_hydrolase_1"/>
</dbReference>
<feature type="domain" description="AB hydrolase-1" evidence="2">
    <location>
        <begin position="45"/>
        <end position="299"/>
    </location>
</feature>
<accession>A0A9W6LGE5</accession>
<organism evidence="3 4">
    <name type="scientific">Glycomyces algeriensis</name>
    <dbReference type="NCBI Taxonomy" id="256037"/>
    <lineage>
        <taxon>Bacteria</taxon>
        <taxon>Bacillati</taxon>
        <taxon>Actinomycetota</taxon>
        <taxon>Actinomycetes</taxon>
        <taxon>Glycomycetales</taxon>
        <taxon>Glycomycetaceae</taxon>
        <taxon>Glycomyces</taxon>
    </lineage>
</organism>
<evidence type="ECO:0000259" key="2">
    <source>
        <dbReference type="Pfam" id="PF00561"/>
    </source>
</evidence>
<sequence length="313" mass="35015">MTSYAERVTRKTFADSAAIKQGPWTHRHIDANGSRFHVVEAGEGPLILLLHGFPEFWWAWRHQIPALADAGFRVVAVDLRGYGASDKPPRGYDAYTMAADVVGLVRALGEREATVVGHDLGGILGFAAAAFHPRQFRSLVVIGAAHPLRQRAALAVDPKGQMTASRHLFAFQMPRYEHKLTDWDARKVADLMYAWSGPGWRGSRDFQEYVRACRDVIQIPQAAFCALEAFRWPFRTAIGLAGRRFVKLLQRPTPVPTLQLHGALDSCVLPRTAQGSGRYVHGRYEWKLLDGIGHFPQQEAPETITKEIIRWAS</sequence>
<dbReference type="PRINTS" id="PR00412">
    <property type="entry name" value="EPOXHYDRLASE"/>
</dbReference>
<dbReference type="GO" id="GO:0016787">
    <property type="term" value="F:hydrolase activity"/>
    <property type="evidence" value="ECO:0007669"/>
    <property type="project" value="UniProtKB-KW"/>
</dbReference>
<dbReference type="Pfam" id="PF00561">
    <property type="entry name" value="Abhydrolase_1"/>
    <property type="match status" value="1"/>
</dbReference>
<keyword evidence="4" id="KW-1185">Reference proteome</keyword>
<dbReference type="Proteomes" id="UP001144313">
    <property type="component" value="Unassembled WGS sequence"/>
</dbReference>
<reference evidence="3" key="1">
    <citation type="submission" date="2022-12" db="EMBL/GenBank/DDBJ databases">
        <title>Reference genome sequencing for broad-spectrum identification of bacterial and archaeal isolates by mass spectrometry.</title>
        <authorList>
            <person name="Sekiguchi Y."/>
            <person name="Tourlousse D.M."/>
        </authorList>
    </citation>
    <scope>NUCLEOTIDE SEQUENCE</scope>
    <source>
        <strain evidence="3">LLR39Z86</strain>
    </source>
</reference>
<proteinExistence type="predicted"/>
<dbReference type="AlphaFoldDB" id="A0A9W6LGE5"/>
<protein>
    <submittedName>
        <fullName evidence="3">Alpha/beta hydrolase</fullName>
    </submittedName>
</protein>
<dbReference type="Gene3D" id="3.40.50.1820">
    <property type="entry name" value="alpha/beta hydrolase"/>
    <property type="match status" value="1"/>
</dbReference>
<evidence type="ECO:0000256" key="1">
    <source>
        <dbReference type="ARBA" id="ARBA00022801"/>
    </source>
</evidence>
<name>A0A9W6LGE5_9ACTN</name>
<dbReference type="PANTHER" id="PTHR43329">
    <property type="entry name" value="EPOXIDE HYDROLASE"/>
    <property type="match status" value="1"/>
</dbReference>
<dbReference type="InterPro" id="IPR000639">
    <property type="entry name" value="Epox_hydrolase-like"/>
</dbReference>
<evidence type="ECO:0000313" key="4">
    <source>
        <dbReference type="Proteomes" id="UP001144313"/>
    </source>
</evidence>
<dbReference type="PRINTS" id="PR00111">
    <property type="entry name" value="ABHYDROLASE"/>
</dbReference>
<gene>
    <name evidence="3" type="ORF">GALLR39Z86_14740</name>
</gene>
<dbReference type="InterPro" id="IPR029058">
    <property type="entry name" value="AB_hydrolase_fold"/>
</dbReference>
<keyword evidence="1 3" id="KW-0378">Hydrolase</keyword>